<feature type="region of interest" description="Disordered" evidence="2">
    <location>
        <begin position="936"/>
        <end position="957"/>
    </location>
</feature>
<keyword evidence="5" id="KW-1185">Reference proteome</keyword>
<feature type="transmembrane region" description="Helical" evidence="3">
    <location>
        <begin position="208"/>
        <end position="232"/>
    </location>
</feature>
<evidence type="ECO:0000313" key="5">
    <source>
        <dbReference type="Proteomes" id="UP001497472"/>
    </source>
</evidence>
<name>A0AAV1JBH0_9NEOP</name>
<accession>A0AAV1JBH0</accession>
<proteinExistence type="predicted"/>
<evidence type="ECO:0000256" key="2">
    <source>
        <dbReference type="SAM" id="MobiDB-lite"/>
    </source>
</evidence>
<feature type="compositionally biased region" description="Low complexity" evidence="2">
    <location>
        <begin position="938"/>
        <end position="957"/>
    </location>
</feature>
<feature type="compositionally biased region" description="Basic and acidic residues" evidence="2">
    <location>
        <begin position="905"/>
        <end position="915"/>
    </location>
</feature>
<keyword evidence="3" id="KW-0472">Membrane</keyword>
<feature type="region of interest" description="Disordered" evidence="2">
    <location>
        <begin position="815"/>
        <end position="834"/>
    </location>
</feature>
<feature type="coiled-coil region" evidence="1">
    <location>
        <begin position="17"/>
        <end position="89"/>
    </location>
</feature>
<evidence type="ECO:0000256" key="1">
    <source>
        <dbReference type="SAM" id="Coils"/>
    </source>
</evidence>
<dbReference type="EMBL" id="CAVLEF010000007">
    <property type="protein sequence ID" value="CAK1545902.1"/>
    <property type="molecule type" value="Genomic_DNA"/>
</dbReference>
<organism evidence="4 5">
    <name type="scientific">Leptosia nina</name>
    <dbReference type="NCBI Taxonomy" id="320188"/>
    <lineage>
        <taxon>Eukaryota</taxon>
        <taxon>Metazoa</taxon>
        <taxon>Ecdysozoa</taxon>
        <taxon>Arthropoda</taxon>
        <taxon>Hexapoda</taxon>
        <taxon>Insecta</taxon>
        <taxon>Pterygota</taxon>
        <taxon>Neoptera</taxon>
        <taxon>Endopterygota</taxon>
        <taxon>Lepidoptera</taxon>
        <taxon>Glossata</taxon>
        <taxon>Ditrysia</taxon>
        <taxon>Papilionoidea</taxon>
        <taxon>Pieridae</taxon>
        <taxon>Pierinae</taxon>
        <taxon>Leptosia</taxon>
    </lineage>
</organism>
<protein>
    <submittedName>
        <fullName evidence="4">Uncharacterized protein</fullName>
    </submittedName>
</protein>
<reference evidence="4 5" key="1">
    <citation type="submission" date="2023-11" db="EMBL/GenBank/DDBJ databases">
        <authorList>
            <person name="Okamura Y."/>
        </authorList>
    </citation>
    <scope>NUCLEOTIDE SEQUENCE [LARGE SCALE GENOMIC DNA]</scope>
</reference>
<keyword evidence="1" id="KW-0175">Coiled coil</keyword>
<feature type="compositionally biased region" description="Basic and acidic residues" evidence="2">
    <location>
        <begin position="815"/>
        <end position="824"/>
    </location>
</feature>
<sequence>MKTKERKLPCVGRICTKESDSDRVKELEHELKIKKEELSLTEKKLQKKIKELTKLDKKTKSQSITFKKAKKKLEQVTSAVEKCQKYERRSKKCKKKKNRMLVDKVHNFFDKVIALDSDCKGITKVNKYDLLATMRRTLLHQTPMVTDHQHSRYYNNRPSKSERKWNTAARDCYLMSLQRSPQLWINHRWPQFYPQYLSARQQWKNLRFILLFLLGILFWVPAILCLEIYQLFMHGLHLIDFPDNDDYNSEKNGKQNEEHNLYSSREVKDELVSQLFEPQIPVNPDNIFKNWPFNKSRDDLSRHNKGAFSTSVLLRDRRHRKKKVLPNPTLCSNTIKEKFIKLCRECDKSKPKKTVPLKKNTDNSLEILYQSNNWKSRRKEKGSKADFRKYAIYFNSKSSCDLKEAQKRALRHRKNNFNKLNIPQGCHRHTSLQAHYCKHKYCRHFYSDHALRDNFNSKNNAPCPHQVHKLTATYNVVDFPNATIAKPETSCINAVNYEYIIPSPCKARLIPSRTEHIKGGGDITPSLAIQTSIYSTKQREKPVNIKTTCSKRSVPNYKRRRGKKTTRTVRPIYSLLAKALKYAFLGFAILLLFPCILVMSLLWILSCRMRPHEILKTANDIESCKYKSCQSQDNDAFWTSIYSFVVAVARKWTHVFETFYSSIKPKSNERNRNLHQNIINGTGCHTSNRNKRYPNPRKKYNLFYDNDRGWLIKPTKTEQRKKNPEHSSGLKEMTIKNSDFHIENERNFKPEFHSRADAILPVDQNQVLIDESNYCKTIKDNKPPYSDTHNSKNVEETRCTCDPYAKFHSVGVNNRTDDVSDRESNVVGKSTKKSRDHCYKTHKVPRLSSIKKPEKGVTFNQKRQTNIPLSNVYSRPVFEKVLCPFHADYYKDKEVSQVSSPQSHAKQEIYHREQNRPPVPQSQQCMCRYKRIKQTQRTLSSSSSNWENETETSNAYN</sequence>
<comment type="caution">
    <text evidence="4">The sequence shown here is derived from an EMBL/GenBank/DDBJ whole genome shotgun (WGS) entry which is preliminary data.</text>
</comment>
<feature type="region of interest" description="Disordered" evidence="2">
    <location>
        <begin position="895"/>
        <end position="923"/>
    </location>
</feature>
<keyword evidence="3" id="KW-1133">Transmembrane helix</keyword>
<dbReference type="Proteomes" id="UP001497472">
    <property type="component" value="Unassembled WGS sequence"/>
</dbReference>
<keyword evidence="3" id="KW-0812">Transmembrane</keyword>
<dbReference type="AlphaFoldDB" id="A0AAV1JBH0"/>
<evidence type="ECO:0000256" key="3">
    <source>
        <dbReference type="SAM" id="Phobius"/>
    </source>
</evidence>
<gene>
    <name evidence="4" type="ORF">LNINA_LOCUS5515</name>
</gene>
<feature type="transmembrane region" description="Helical" evidence="3">
    <location>
        <begin position="582"/>
        <end position="605"/>
    </location>
</feature>
<evidence type="ECO:0000313" key="4">
    <source>
        <dbReference type="EMBL" id="CAK1545902.1"/>
    </source>
</evidence>